<evidence type="ECO:0000313" key="2">
    <source>
        <dbReference type="Proteomes" id="UP001516662"/>
    </source>
</evidence>
<name>A0ABR9QM97_9BACI</name>
<comment type="caution">
    <text evidence="1">The sequence shown here is derived from an EMBL/GenBank/DDBJ whole genome shotgun (WGS) entry which is preliminary data.</text>
</comment>
<organism evidence="1 2">
    <name type="scientific">Litchfieldia luteola</name>
    <dbReference type="NCBI Taxonomy" id="682179"/>
    <lineage>
        <taxon>Bacteria</taxon>
        <taxon>Bacillati</taxon>
        <taxon>Bacillota</taxon>
        <taxon>Bacilli</taxon>
        <taxon>Bacillales</taxon>
        <taxon>Bacillaceae</taxon>
        <taxon>Litchfieldia</taxon>
    </lineage>
</organism>
<dbReference type="Proteomes" id="UP001516662">
    <property type="component" value="Unassembled WGS sequence"/>
</dbReference>
<dbReference type="RefSeq" id="WP_193538471.1">
    <property type="nucleotide sequence ID" value="NZ_JADCLJ010000022.1"/>
</dbReference>
<reference evidence="1 2" key="1">
    <citation type="submission" date="2020-10" db="EMBL/GenBank/DDBJ databases">
        <title>Bacillus sp. HD4P25, an endophyte from a halophyte.</title>
        <authorList>
            <person name="Sun J.-Q."/>
        </authorList>
    </citation>
    <scope>NUCLEOTIDE SEQUENCE [LARGE SCALE GENOMIC DNA]</scope>
    <source>
        <strain evidence="1 2">YIM 93174</strain>
    </source>
</reference>
<gene>
    <name evidence="1" type="ORF">IMZ08_16400</name>
</gene>
<sequence>MLKKLLKMFLKQQLHKNKHHKYSSSDYKKMKHFGHPSKYGNHYYKKKGKYKFSSFSS</sequence>
<dbReference type="EMBL" id="JADCLJ010000022">
    <property type="protein sequence ID" value="MBE4909635.1"/>
    <property type="molecule type" value="Genomic_DNA"/>
</dbReference>
<evidence type="ECO:0000313" key="1">
    <source>
        <dbReference type="EMBL" id="MBE4909635.1"/>
    </source>
</evidence>
<protein>
    <submittedName>
        <fullName evidence="1">Uncharacterized protein</fullName>
    </submittedName>
</protein>
<accession>A0ABR9QM97</accession>
<keyword evidence="2" id="KW-1185">Reference proteome</keyword>
<proteinExistence type="predicted"/>